<dbReference type="Ensembl" id="ENSSFAT00005035561.1">
    <property type="protein sequence ID" value="ENSSFAP00005034265.1"/>
    <property type="gene ID" value="ENSSFAG00005017417.1"/>
</dbReference>
<dbReference type="InterPro" id="IPR002403">
    <property type="entry name" value="Cyt_P450_E_grp-IV"/>
</dbReference>
<reference evidence="8" key="3">
    <citation type="submission" date="2025-09" db="UniProtKB">
        <authorList>
            <consortium name="Ensembl"/>
        </authorList>
    </citation>
    <scope>IDENTIFICATION</scope>
</reference>
<dbReference type="InterPro" id="IPR036396">
    <property type="entry name" value="Cyt_P450_sf"/>
</dbReference>
<dbReference type="SUPFAM" id="SSF48264">
    <property type="entry name" value="Cytochrome P450"/>
    <property type="match status" value="1"/>
</dbReference>
<comment type="similarity">
    <text evidence="1">Belongs to the cytochrome P450 family.</text>
</comment>
<feature type="signal peptide" evidence="7">
    <location>
        <begin position="1"/>
        <end position="20"/>
    </location>
</feature>
<dbReference type="InterPro" id="IPR001128">
    <property type="entry name" value="Cyt_P450"/>
</dbReference>
<dbReference type="PANTHER" id="PTHR24304">
    <property type="entry name" value="CYTOCHROME P450 FAMILY 7"/>
    <property type="match status" value="1"/>
</dbReference>
<keyword evidence="7" id="KW-0732">Signal</keyword>
<dbReference type="InterPro" id="IPR050529">
    <property type="entry name" value="CYP450_sterol_14alpha_dmase"/>
</dbReference>
<protein>
    <submittedName>
        <fullName evidence="8">Cytochrome P450, family 7, subfamily B, polypeptide 1</fullName>
    </submittedName>
</protein>
<accession>A0A672HZK6</accession>
<dbReference type="GO" id="GO:0005506">
    <property type="term" value="F:iron ion binding"/>
    <property type="evidence" value="ECO:0007669"/>
    <property type="project" value="InterPro"/>
</dbReference>
<keyword evidence="3 6" id="KW-0479">Metal-binding</keyword>
<evidence type="ECO:0000256" key="7">
    <source>
        <dbReference type="SAM" id="SignalP"/>
    </source>
</evidence>
<dbReference type="AlphaFoldDB" id="A0A672HZK6"/>
<keyword evidence="9" id="KW-1185">Reference proteome</keyword>
<dbReference type="Pfam" id="PF00067">
    <property type="entry name" value="p450"/>
    <property type="match status" value="1"/>
</dbReference>
<dbReference type="InParanoid" id="A0A672HZK6"/>
<dbReference type="GO" id="GO:0016705">
    <property type="term" value="F:oxidoreductase activity, acting on paired donors, with incorporation or reduction of molecular oxygen"/>
    <property type="evidence" value="ECO:0007669"/>
    <property type="project" value="InterPro"/>
</dbReference>
<name>A0A672HZK6_SALFA</name>
<keyword evidence="2 6" id="KW-0349">Heme</keyword>
<organism evidence="8 9">
    <name type="scientific">Salarias fasciatus</name>
    <name type="common">Jewelled blenny</name>
    <name type="synonym">Blennius fasciatus</name>
    <dbReference type="NCBI Taxonomy" id="181472"/>
    <lineage>
        <taxon>Eukaryota</taxon>
        <taxon>Metazoa</taxon>
        <taxon>Chordata</taxon>
        <taxon>Craniata</taxon>
        <taxon>Vertebrata</taxon>
        <taxon>Euteleostomi</taxon>
        <taxon>Actinopterygii</taxon>
        <taxon>Neopterygii</taxon>
        <taxon>Teleostei</taxon>
        <taxon>Neoteleostei</taxon>
        <taxon>Acanthomorphata</taxon>
        <taxon>Ovalentaria</taxon>
        <taxon>Blenniimorphae</taxon>
        <taxon>Blenniiformes</taxon>
        <taxon>Blennioidei</taxon>
        <taxon>Blenniidae</taxon>
        <taxon>Salariinae</taxon>
        <taxon>Salarias</taxon>
    </lineage>
</organism>
<sequence>VHLICLPCSCFFLSIYLLGAFFCKDEPPLIKGWIPFLGKALEFRKDAYKFLLEQKRKHGDIFTVRIEGWFGEWWCKFVSGNLNDQRSPARVRAKGQLIEQQQLLKLDQGCQTHFSSGAAFKLSVVGWFHIQQSYMICGENLTLLTESMMGNLMLVFRQDHLGHGGWRSESMYQFCLSVMFEATFLTMFGHPVAACRHTGVSALRDDFVKFNNKFPLLIINNTLSPLSAHHFAFLWASVGNTVPAMYYLVSHPEALQVVRQEIQKVLSLSGVEFSSDTDVKLHREQLDKLRYLGTLPSMRASVCPRTGDIIAMYPRTTHLDPEIYEEPKVLPVNSSWLKTDFYKDHQKLKYYLLAFGSGSSMCPGCYFAISEIKQFLCLLLLLYFYLQLEDGQSRVEFDPSRSGVGILPPSADVQFRYRPRVV</sequence>
<evidence type="ECO:0000256" key="5">
    <source>
        <dbReference type="ARBA" id="ARBA00023221"/>
    </source>
</evidence>
<dbReference type="GO" id="GO:0008395">
    <property type="term" value="F:steroid hydroxylase activity"/>
    <property type="evidence" value="ECO:0007669"/>
    <property type="project" value="TreeGrafter"/>
</dbReference>
<keyword evidence="4 6" id="KW-0408">Iron</keyword>
<dbReference type="GO" id="GO:0042632">
    <property type="term" value="P:cholesterol homeostasis"/>
    <property type="evidence" value="ECO:0007669"/>
    <property type="project" value="TreeGrafter"/>
</dbReference>
<dbReference type="GO" id="GO:0006699">
    <property type="term" value="P:bile acid biosynthetic process"/>
    <property type="evidence" value="ECO:0007669"/>
    <property type="project" value="TreeGrafter"/>
</dbReference>
<feature type="binding site" description="axial binding residue" evidence="6">
    <location>
        <position position="362"/>
    </location>
    <ligand>
        <name>heme</name>
        <dbReference type="ChEBI" id="CHEBI:30413"/>
    </ligand>
    <ligandPart>
        <name>Fe</name>
        <dbReference type="ChEBI" id="CHEBI:18248"/>
    </ligandPart>
</feature>
<keyword evidence="5" id="KW-0443">Lipid metabolism</keyword>
<dbReference type="PANTHER" id="PTHR24304:SF0">
    <property type="entry name" value="CYTOCHROME P450 7B1"/>
    <property type="match status" value="1"/>
</dbReference>
<evidence type="ECO:0000256" key="3">
    <source>
        <dbReference type="ARBA" id="ARBA00022723"/>
    </source>
</evidence>
<dbReference type="PRINTS" id="PR00465">
    <property type="entry name" value="EP450IV"/>
</dbReference>
<comment type="cofactor">
    <cofactor evidence="6">
        <name>heme</name>
        <dbReference type="ChEBI" id="CHEBI:30413"/>
    </cofactor>
</comment>
<dbReference type="Proteomes" id="UP000472267">
    <property type="component" value="Chromosome 18"/>
</dbReference>
<dbReference type="GO" id="GO:0020037">
    <property type="term" value="F:heme binding"/>
    <property type="evidence" value="ECO:0007669"/>
    <property type="project" value="InterPro"/>
</dbReference>
<dbReference type="Gene3D" id="1.10.630.10">
    <property type="entry name" value="Cytochrome P450"/>
    <property type="match status" value="2"/>
</dbReference>
<evidence type="ECO:0000313" key="8">
    <source>
        <dbReference type="Ensembl" id="ENSSFAP00005034265.1"/>
    </source>
</evidence>
<proteinExistence type="inferred from homology"/>
<evidence type="ECO:0000313" key="9">
    <source>
        <dbReference type="Proteomes" id="UP000472267"/>
    </source>
</evidence>
<evidence type="ECO:0000256" key="6">
    <source>
        <dbReference type="PIRSR" id="PIRSR602403-1"/>
    </source>
</evidence>
<keyword evidence="5" id="KW-0753">Steroid metabolism</keyword>
<reference evidence="8" key="2">
    <citation type="submission" date="2025-08" db="UniProtKB">
        <authorList>
            <consortium name="Ensembl"/>
        </authorList>
    </citation>
    <scope>IDENTIFICATION</scope>
</reference>
<evidence type="ECO:0000256" key="1">
    <source>
        <dbReference type="ARBA" id="ARBA00010617"/>
    </source>
</evidence>
<evidence type="ECO:0000256" key="4">
    <source>
        <dbReference type="ARBA" id="ARBA00023004"/>
    </source>
</evidence>
<reference evidence="8" key="1">
    <citation type="submission" date="2019-06" db="EMBL/GenBank/DDBJ databases">
        <authorList>
            <consortium name="Wellcome Sanger Institute Data Sharing"/>
        </authorList>
    </citation>
    <scope>NUCLEOTIDE SEQUENCE [LARGE SCALE GENOMIC DNA]</scope>
</reference>
<evidence type="ECO:0000256" key="2">
    <source>
        <dbReference type="ARBA" id="ARBA00022617"/>
    </source>
</evidence>
<feature type="chain" id="PRO_5025594631" evidence="7">
    <location>
        <begin position="21"/>
        <end position="422"/>
    </location>
</feature>